<dbReference type="GO" id="GO:0043565">
    <property type="term" value="F:sequence-specific DNA binding"/>
    <property type="evidence" value="ECO:0007669"/>
    <property type="project" value="TreeGrafter"/>
</dbReference>
<dbReference type="Gene3D" id="4.10.280.10">
    <property type="entry name" value="Helix-loop-helix DNA-binding domain"/>
    <property type="match status" value="1"/>
</dbReference>
<dbReference type="GO" id="GO:0005634">
    <property type="term" value="C:nucleus"/>
    <property type="evidence" value="ECO:0007669"/>
    <property type="project" value="UniProtKB-SubCell"/>
</dbReference>
<gene>
    <name evidence="7" type="ORF">Syun_012162</name>
</gene>
<evidence type="ECO:0000256" key="4">
    <source>
        <dbReference type="ARBA" id="ARBA00023242"/>
    </source>
</evidence>
<organism evidence="7 8">
    <name type="scientific">Stephania yunnanensis</name>
    <dbReference type="NCBI Taxonomy" id="152371"/>
    <lineage>
        <taxon>Eukaryota</taxon>
        <taxon>Viridiplantae</taxon>
        <taxon>Streptophyta</taxon>
        <taxon>Embryophyta</taxon>
        <taxon>Tracheophyta</taxon>
        <taxon>Spermatophyta</taxon>
        <taxon>Magnoliopsida</taxon>
        <taxon>Ranunculales</taxon>
        <taxon>Menispermaceae</taxon>
        <taxon>Menispermoideae</taxon>
        <taxon>Cissampelideae</taxon>
        <taxon>Stephania</taxon>
    </lineage>
</organism>
<proteinExistence type="predicted"/>
<dbReference type="AlphaFoldDB" id="A0AAP0PG64"/>
<dbReference type="SMART" id="SM00353">
    <property type="entry name" value="HLH"/>
    <property type="match status" value="1"/>
</dbReference>
<feature type="region of interest" description="Disordered" evidence="5">
    <location>
        <begin position="162"/>
        <end position="217"/>
    </location>
</feature>
<evidence type="ECO:0000256" key="2">
    <source>
        <dbReference type="ARBA" id="ARBA00023015"/>
    </source>
</evidence>
<sequence>MGTELDAFPFPQQELRGNRTALEMISSWLDTDDHLAYAPDHHHHPHHDQFQYRYHDQHNQNNHGQPLFHYLDSSPSDQFDLGPLSLLPATTSATTLDSLFPHNIYSAEPPPLHSSTHHHQTTPQDECDTYLVDNLFTPSESQSSEIGTDDHDQFYEKLMPLQDVNTPEQMSLDETNYDKNKNNPSADDNEEDDEMDEDDRPSCRPSGAHCKNLVSERNRRKRLSQQLLALRALVPNITKMDKRSVLVDALNYLKSIHEETARLQKEVKQQHQKQPRLINDIKESCQDNLAGTLRVRRTVAPPPSAPKSKPQITEIDTEKIEDRRFVVKIACKGSGGVGGDVLRVIESMGWEITNATVLQISSQEILATIFIKAYSISINAHSRERTQSSAGWVRKPGKMTEEKLKDCITSMALRSGLTLQNP</sequence>
<feature type="compositionally biased region" description="Acidic residues" evidence="5">
    <location>
        <begin position="187"/>
        <end position="199"/>
    </location>
</feature>
<dbReference type="GO" id="GO:0003700">
    <property type="term" value="F:DNA-binding transcription factor activity"/>
    <property type="evidence" value="ECO:0007669"/>
    <property type="project" value="TreeGrafter"/>
</dbReference>
<evidence type="ECO:0000256" key="5">
    <source>
        <dbReference type="SAM" id="MobiDB-lite"/>
    </source>
</evidence>
<dbReference type="InterPro" id="IPR036638">
    <property type="entry name" value="HLH_DNA-bd_sf"/>
</dbReference>
<dbReference type="Pfam" id="PF00010">
    <property type="entry name" value="HLH"/>
    <property type="match status" value="1"/>
</dbReference>
<dbReference type="Proteomes" id="UP001420932">
    <property type="component" value="Unassembled WGS sequence"/>
</dbReference>
<dbReference type="PANTHER" id="PTHR31945">
    <property type="entry name" value="TRANSCRIPTION FACTOR SCREAM2-RELATED"/>
    <property type="match status" value="1"/>
</dbReference>
<evidence type="ECO:0000313" key="8">
    <source>
        <dbReference type="Proteomes" id="UP001420932"/>
    </source>
</evidence>
<keyword evidence="4" id="KW-0539">Nucleus</keyword>
<feature type="domain" description="BHLH" evidence="6">
    <location>
        <begin position="207"/>
        <end position="256"/>
    </location>
</feature>
<keyword evidence="3" id="KW-0804">Transcription</keyword>
<dbReference type="GO" id="GO:0046983">
    <property type="term" value="F:protein dimerization activity"/>
    <property type="evidence" value="ECO:0007669"/>
    <property type="project" value="InterPro"/>
</dbReference>
<evidence type="ECO:0000313" key="7">
    <source>
        <dbReference type="EMBL" id="KAK9142762.1"/>
    </source>
</evidence>
<comment type="caution">
    <text evidence="7">The sequence shown here is derived from an EMBL/GenBank/DDBJ whole genome shotgun (WGS) entry which is preliminary data.</text>
</comment>
<feature type="compositionally biased region" description="Polar residues" evidence="5">
    <location>
        <begin position="163"/>
        <end position="174"/>
    </location>
</feature>
<dbReference type="EMBL" id="JBBNAF010000005">
    <property type="protein sequence ID" value="KAK9142762.1"/>
    <property type="molecule type" value="Genomic_DNA"/>
</dbReference>
<dbReference type="InterPro" id="IPR011598">
    <property type="entry name" value="bHLH_dom"/>
</dbReference>
<dbReference type="PANTHER" id="PTHR31945:SF26">
    <property type="entry name" value="TRANSCRIPTION FACTOR BHLH35"/>
    <property type="match status" value="1"/>
</dbReference>
<dbReference type="InterPro" id="IPR051358">
    <property type="entry name" value="TF_AMS/ICE1/BHLH6-like"/>
</dbReference>
<protein>
    <recommendedName>
        <fullName evidence="6">BHLH domain-containing protein</fullName>
    </recommendedName>
</protein>
<evidence type="ECO:0000256" key="3">
    <source>
        <dbReference type="ARBA" id="ARBA00023163"/>
    </source>
</evidence>
<dbReference type="PROSITE" id="PS50888">
    <property type="entry name" value="BHLH"/>
    <property type="match status" value="1"/>
</dbReference>
<feature type="region of interest" description="Disordered" evidence="5">
    <location>
        <begin position="101"/>
        <end position="125"/>
    </location>
</feature>
<name>A0AAP0PG64_9MAGN</name>
<keyword evidence="8" id="KW-1185">Reference proteome</keyword>
<dbReference type="SUPFAM" id="SSF47459">
    <property type="entry name" value="HLH, helix-loop-helix DNA-binding domain"/>
    <property type="match status" value="1"/>
</dbReference>
<evidence type="ECO:0000259" key="6">
    <source>
        <dbReference type="PROSITE" id="PS50888"/>
    </source>
</evidence>
<accession>A0AAP0PG64</accession>
<comment type="subcellular location">
    <subcellularLocation>
        <location evidence="1">Nucleus</location>
    </subcellularLocation>
</comment>
<reference evidence="7 8" key="1">
    <citation type="submission" date="2024-01" db="EMBL/GenBank/DDBJ databases">
        <title>Genome assemblies of Stephania.</title>
        <authorList>
            <person name="Yang L."/>
        </authorList>
    </citation>
    <scope>NUCLEOTIDE SEQUENCE [LARGE SCALE GENOMIC DNA]</scope>
    <source>
        <strain evidence="7">YNDBR</strain>
        <tissue evidence="7">Leaf</tissue>
    </source>
</reference>
<evidence type="ECO:0000256" key="1">
    <source>
        <dbReference type="ARBA" id="ARBA00004123"/>
    </source>
</evidence>
<keyword evidence="2" id="KW-0805">Transcription regulation</keyword>